<evidence type="ECO:0000259" key="9">
    <source>
        <dbReference type="Pfam" id="PF26410"/>
    </source>
</evidence>
<keyword evidence="7" id="KW-0326">Glycosidase</keyword>
<evidence type="ECO:0000256" key="2">
    <source>
        <dbReference type="ARBA" id="ARBA00004613"/>
    </source>
</evidence>
<dbReference type="InterPro" id="IPR001547">
    <property type="entry name" value="Glyco_hydro_5"/>
</dbReference>
<evidence type="ECO:0000256" key="3">
    <source>
        <dbReference type="ARBA" id="ARBA00005641"/>
    </source>
</evidence>
<feature type="chain" id="PRO_5042049557" description="mannan endo-1,4-beta-mannosidase" evidence="8">
    <location>
        <begin position="23"/>
        <end position="447"/>
    </location>
</feature>
<gene>
    <name evidence="10" type="ORF">M8C21_023375</name>
</gene>
<dbReference type="AlphaFoldDB" id="A0AAD5BZ46"/>
<dbReference type="InterPro" id="IPR045053">
    <property type="entry name" value="MAN-like"/>
</dbReference>
<evidence type="ECO:0000256" key="1">
    <source>
        <dbReference type="ARBA" id="ARBA00001678"/>
    </source>
</evidence>
<dbReference type="FunFam" id="3.20.20.80:FF:000012">
    <property type="entry name" value="Mannan endo-1,4-beta-mannosidase 6"/>
    <property type="match status" value="1"/>
</dbReference>
<dbReference type="Gene3D" id="3.20.20.80">
    <property type="entry name" value="Glycosidases"/>
    <property type="match status" value="1"/>
</dbReference>
<dbReference type="SUPFAM" id="SSF51445">
    <property type="entry name" value="(Trans)glycosidases"/>
    <property type="match status" value="1"/>
</dbReference>
<feature type="domain" description="Glycoside hydrolase family 5" evidence="9">
    <location>
        <begin position="33"/>
        <end position="362"/>
    </location>
</feature>
<comment type="catalytic activity">
    <reaction evidence="1">
        <text>Random hydrolysis of (1-&gt;4)-beta-D-mannosidic linkages in mannans, galactomannans and glucomannans.</text>
        <dbReference type="EC" id="3.2.1.78"/>
    </reaction>
</comment>
<evidence type="ECO:0000256" key="5">
    <source>
        <dbReference type="ARBA" id="ARBA00022525"/>
    </source>
</evidence>
<comment type="similarity">
    <text evidence="3">Belongs to the glycosyl hydrolase 5 (cellulase A) family.</text>
</comment>
<keyword evidence="11" id="KW-1185">Reference proteome</keyword>
<dbReference type="PANTHER" id="PTHR31451:SF60">
    <property type="entry name" value="MANNAN ENDO-1,4-BETA-MANNOSIDASE 1"/>
    <property type="match status" value="1"/>
</dbReference>
<keyword evidence="6" id="KW-0378">Hydrolase</keyword>
<evidence type="ECO:0000256" key="8">
    <source>
        <dbReference type="SAM" id="SignalP"/>
    </source>
</evidence>
<dbReference type="GO" id="GO:0000272">
    <property type="term" value="P:polysaccharide catabolic process"/>
    <property type="evidence" value="ECO:0007669"/>
    <property type="project" value="InterPro"/>
</dbReference>
<evidence type="ECO:0000256" key="7">
    <source>
        <dbReference type="ARBA" id="ARBA00023295"/>
    </source>
</evidence>
<dbReference type="EMBL" id="JAMZMK010010341">
    <property type="protein sequence ID" value="KAI7732005.1"/>
    <property type="molecule type" value="Genomic_DNA"/>
</dbReference>
<feature type="signal peptide" evidence="8">
    <location>
        <begin position="1"/>
        <end position="22"/>
    </location>
</feature>
<comment type="caution">
    <text evidence="10">The sequence shown here is derived from an EMBL/GenBank/DDBJ whole genome shotgun (WGS) entry which is preliminary data.</text>
</comment>
<reference evidence="10" key="1">
    <citation type="submission" date="2022-06" db="EMBL/GenBank/DDBJ databases">
        <title>Uncovering the hologenomic basis of an extraordinary plant invasion.</title>
        <authorList>
            <person name="Bieker V.C."/>
            <person name="Martin M.D."/>
            <person name="Gilbert T."/>
            <person name="Hodgins K."/>
            <person name="Battlay P."/>
            <person name="Petersen B."/>
            <person name="Wilson J."/>
        </authorList>
    </citation>
    <scope>NUCLEOTIDE SEQUENCE</scope>
    <source>
        <strain evidence="10">AA19_3_7</strain>
        <tissue evidence="10">Leaf</tissue>
    </source>
</reference>
<evidence type="ECO:0000256" key="4">
    <source>
        <dbReference type="ARBA" id="ARBA00012706"/>
    </source>
</evidence>
<dbReference type="Pfam" id="PF26410">
    <property type="entry name" value="GH5_mannosidase"/>
    <property type="match status" value="1"/>
</dbReference>
<dbReference type="InterPro" id="IPR017853">
    <property type="entry name" value="GH"/>
</dbReference>
<sequence>MTNLYPILFLFPFFLLIQQQWCLQQLAYMDDGFVHINGAHFTLNGEPFYANGFNAYWLMEVASNPSQRPKVTSAFREAIKSSLLIGRTWAFSDGGPNALQSSPGVYNENMFQGLDFVIHEAGRFGVKLILSLVNNFNDYGGKEQYVQWAKERGQQLQNEDSFFTNPMVKSFFKDHVKTVLTRRNTITGVMYKDDPTIMAWELMNEPRCPSDISGATIQNWTLEMACYLKSMDGNHLLEVGLEGFYGASSSQKNPNNSTYGADFIANNQIPEVDFATVHSYPDQWLSNQDNAAQLDFLQQWIHDHIEDAQSILKKPVLFTEFGKSWKHPGYNVSQKDQLYHVVYSSIYRSARTNGVAVGALFWQQLVQGMDSYKDGYEVILTEPSSTVSLISRQSKKLSVTHKRFLIKKRTQAPRAKRLMQTNWIRNGLQIHAHDEIIKLYKQRGDMN</sequence>
<comment type="subcellular location">
    <subcellularLocation>
        <location evidence="2">Secreted</location>
    </subcellularLocation>
</comment>
<name>A0AAD5BZ46_AMBAR</name>
<proteinExistence type="inferred from homology"/>
<accession>A0AAD5BZ46</accession>
<organism evidence="10 11">
    <name type="scientific">Ambrosia artemisiifolia</name>
    <name type="common">Common ragweed</name>
    <dbReference type="NCBI Taxonomy" id="4212"/>
    <lineage>
        <taxon>Eukaryota</taxon>
        <taxon>Viridiplantae</taxon>
        <taxon>Streptophyta</taxon>
        <taxon>Embryophyta</taxon>
        <taxon>Tracheophyta</taxon>
        <taxon>Spermatophyta</taxon>
        <taxon>Magnoliopsida</taxon>
        <taxon>eudicotyledons</taxon>
        <taxon>Gunneridae</taxon>
        <taxon>Pentapetalae</taxon>
        <taxon>asterids</taxon>
        <taxon>campanulids</taxon>
        <taxon>Asterales</taxon>
        <taxon>Asteraceae</taxon>
        <taxon>Asteroideae</taxon>
        <taxon>Heliantheae alliance</taxon>
        <taxon>Heliantheae</taxon>
        <taxon>Ambrosia</taxon>
    </lineage>
</organism>
<keyword evidence="8" id="KW-0732">Signal</keyword>
<evidence type="ECO:0000313" key="10">
    <source>
        <dbReference type="EMBL" id="KAI7732005.1"/>
    </source>
</evidence>
<dbReference type="PANTHER" id="PTHR31451">
    <property type="match status" value="1"/>
</dbReference>
<dbReference type="GO" id="GO:0016985">
    <property type="term" value="F:mannan endo-1,4-beta-mannosidase activity"/>
    <property type="evidence" value="ECO:0007669"/>
    <property type="project" value="UniProtKB-EC"/>
</dbReference>
<dbReference type="Proteomes" id="UP001206925">
    <property type="component" value="Unassembled WGS sequence"/>
</dbReference>
<evidence type="ECO:0000313" key="11">
    <source>
        <dbReference type="Proteomes" id="UP001206925"/>
    </source>
</evidence>
<protein>
    <recommendedName>
        <fullName evidence="4">mannan endo-1,4-beta-mannosidase</fullName>
        <ecNumber evidence="4">3.2.1.78</ecNumber>
    </recommendedName>
</protein>
<evidence type="ECO:0000256" key="6">
    <source>
        <dbReference type="ARBA" id="ARBA00022801"/>
    </source>
</evidence>
<dbReference type="EC" id="3.2.1.78" evidence="4"/>
<dbReference type="GO" id="GO:0005576">
    <property type="term" value="C:extracellular region"/>
    <property type="evidence" value="ECO:0007669"/>
    <property type="project" value="UniProtKB-SubCell"/>
</dbReference>
<keyword evidence="5" id="KW-0964">Secreted</keyword>